<evidence type="ECO:0000256" key="1">
    <source>
        <dbReference type="SAM" id="MobiDB-lite"/>
    </source>
</evidence>
<accession>A0ABQ4HRX8</accession>
<dbReference type="EMBL" id="BOOZ01000006">
    <property type="protein sequence ID" value="GIJ08390.1"/>
    <property type="molecule type" value="Genomic_DNA"/>
</dbReference>
<gene>
    <name evidence="2" type="ORF">Van01_16040</name>
</gene>
<reference evidence="2 3" key="1">
    <citation type="submission" date="2021-01" db="EMBL/GenBank/DDBJ databases">
        <title>Whole genome shotgun sequence of Verrucosispora andamanensis NBRC 109075.</title>
        <authorList>
            <person name="Komaki H."/>
            <person name="Tamura T."/>
        </authorList>
    </citation>
    <scope>NUCLEOTIDE SEQUENCE [LARGE SCALE GENOMIC DNA]</scope>
    <source>
        <strain evidence="2 3">NBRC 109075</strain>
    </source>
</reference>
<comment type="caution">
    <text evidence="2">The sequence shown here is derived from an EMBL/GenBank/DDBJ whole genome shotgun (WGS) entry which is preliminary data.</text>
</comment>
<evidence type="ECO:0000313" key="3">
    <source>
        <dbReference type="Proteomes" id="UP000647017"/>
    </source>
</evidence>
<protein>
    <submittedName>
        <fullName evidence="2">Uncharacterized protein</fullName>
    </submittedName>
</protein>
<feature type="region of interest" description="Disordered" evidence="1">
    <location>
        <begin position="1"/>
        <end position="32"/>
    </location>
</feature>
<feature type="compositionally biased region" description="Low complexity" evidence="1">
    <location>
        <begin position="1"/>
        <end position="15"/>
    </location>
</feature>
<sequence>MIMQHRTGGTRSVVSTRRRRSPAARVTTRRRSVKTSGFELPLTAASRGLRSLRGDIDVLVDAAARQPSASRRAALVALHHQLRLLAQRVNAALSVTSPPTRDPQRS</sequence>
<keyword evidence="3" id="KW-1185">Reference proteome</keyword>
<proteinExistence type="predicted"/>
<name>A0ABQ4HRX8_9ACTN</name>
<organism evidence="2 3">
    <name type="scientific">Micromonospora andamanensis</name>
    <dbReference type="NCBI Taxonomy" id="1287068"/>
    <lineage>
        <taxon>Bacteria</taxon>
        <taxon>Bacillati</taxon>
        <taxon>Actinomycetota</taxon>
        <taxon>Actinomycetes</taxon>
        <taxon>Micromonosporales</taxon>
        <taxon>Micromonosporaceae</taxon>
        <taxon>Micromonospora</taxon>
    </lineage>
</organism>
<dbReference type="Proteomes" id="UP000647017">
    <property type="component" value="Unassembled WGS sequence"/>
</dbReference>
<evidence type="ECO:0000313" key="2">
    <source>
        <dbReference type="EMBL" id="GIJ08390.1"/>
    </source>
</evidence>
<feature type="compositionally biased region" description="Basic residues" evidence="1">
    <location>
        <begin position="16"/>
        <end position="32"/>
    </location>
</feature>